<evidence type="ECO:0008006" key="4">
    <source>
        <dbReference type="Google" id="ProtNLM"/>
    </source>
</evidence>
<feature type="region of interest" description="Disordered" evidence="1">
    <location>
        <begin position="37"/>
        <end position="61"/>
    </location>
</feature>
<name>A0AAV5CEP1_ELECO</name>
<sequence>MAKRRSDERDGGRIAKRRLQHLYLVFDDWSSGYSIRKVDPCDANPPSDSDSDDDSSEPRLPPAVLRVPAARGLPQYFAAAFGSRIMALQPREKRGADGERHLAPKDLVPSSTLFALGAKSFDQLWPPPLEHPGGEHHVWSWYQCPARPSRGGTSPPTRCTDGQTVLVSTERQGGAATFAFDTEADDMEWALPFDGRAHFDADLDAFVGLSRDPDTPGHLCSCDAAPPGNDYMGRRSKFCLVQCVSMEDGCIDEELAEEEEGVPRPRRHMLRLTTFSLGYDKNGDLTTGKSCRVRYCEVPKSSTETLLKNPVAFWL</sequence>
<reference evidence="2" key="1">
    <citation type="journal article" date="2018" name="DNA Res.">
        <title>Multiple hybrid de novo genome assembly of finger millet, an orphan allotetraploid crop.</title>
        <authorList>
            <person name="Hatakeyama M."/>
            <person name="Aluri S."/>
            <person name="Balachadran M.T."/>
            <person name="Sivarajan S.R."/>
            <person name="Patrignani A."/>
            <person name="Gruter S."/>
            <person name="Poveda L."/>
            <person name="Shimizu-Inatsugi R."/>
            <person name="Baeten J."/>
            <person name="Francoijs K.J."/>
            <person name="Nataraja K.N."/>
            <person name="Reddy Y.A.N."/>
            <person name="Phadnis S."/>
            <person name="Ravikumar R.L."/>
            <person name="Schlapbach R."/>
            <person name="Sreeman S.M."/>
            <person name="Shimizu K.K."/>
        </authorList>
    </citation>
    <scope>NUCLEOTIDE SEQUENCE</scope>
</reference>
<dbReference type="EMBL" id="BQKI01000006">
    <property type="protein sequence ID" value="GJM96574.1"/>
    <property type="molecule type" value="Genomic_DNA"/>
</dbReference>
<dbReference type="PANTHER" id="PTHR33085">
    <property type="entry name" value="OS12G0113100 PROTEIN-RELATED"/>
    <property type="match status" value="1"/>
</dbReference>
<dbReference type="PANTHER" id="PTHR33085:SF62">
    <property type="entry name" value="OS03G0632600 PROTEIN"/>
    <property type="match status" value="1"/>
</dbReference>
<dbReference type="Proteomes" id="UP001054889">
    <property type="component" value="Unassembled WGS sequence"/>
</dbReference>
<proteinExistence type="predicted"/>
<evidence type="ECO:0000256" key="1">
    <source>
        <dbReference type="SAM" id="MobiDB-lite"/>
    </source>
</evidence>
<keyword evidence="3" id="KW-1185">Reference proteome</keyword>
<gene>
    <name evidence="2" type="primary">ga13427</name>
    <name evidence="2" type="ORF">PR202_ga13427</name>
</gene>
<evidence type="ECO:0000313" key="3">
    <source>
        <dbReference type="Proteomes" id="UP001054889"/>
    </source>
</evidence>
<organism evidence="2 3">
    <name type="scientific">Eleusine coracana subsp. coracana</name>
    <dbReference type="NCBI Taxonomy" id="191504"/>
    <lineage>
        <taxon>Eukaryota</taxon>
        <taxon>Viridiplantae</taxon>
        <taxon>Streptophyta</taxon>
        <taxon>Embryophyta</taxon>
        <taxon>Tracheophyta</taxon>
        <taxon>Spermatophyta</taxon>
        <taxon>Magnoliopsida</taxon>
        <taxon>Liliopsida</taxon>
        <taxon>Poales</taxon>
        <taxon>Poaceae</taxon>
        <taxon>PACMAD clade</taxon>
        <taxon>Chloridoideae</taxon>
        <taxon>Cynodonteae</taxon>
        <taxon>Eleusininae</taxon>
        <taxon>Eleusine</taxon>
    </lineage>
</organism>
<dbReference type="InterPro" id="IPR012871">
    <property type="entry name" value="DUF1668_ORYSA"/>
</dbReference>
<dbReference type="Pfam" id="PF07893">
    <property type="entry name" value="DUF1668"/>
    <property type="match status" value="2"/>
</dbReference>
<evidence type="ECO:0000313" key="2">
    <source>
        <dbReference type="EMBL" id="GJM96574.1"/>
    </source>
</evidence>
<reference evidence="2" key="2">
    <citation type="submission" date="2021-12" db="EMBL/GenBank/DDBJ databases">
        <title>Resequencing data analysis of finger millet.</title>
        <authorList>
            <person name="Hatakeyama M."/>
            <person name="Aluri S."/>
            <person name="Balachadran M.T."/>
            <person name="Sivarajan S.R."/>
            <person name="Poveda L."/>
            <person name="Shimizu-Inatsugi R."/>
            <person name="Schlapbach R."/>
            <person name="Sreeman S.M."/>
            <person name="Shimizu K.K."/>
        </authorList>
    </citation>
    <scope>NUCLEOTIDE SEQUENCE</scope>
</reference>
<dbReference type="AlphaFoldDB" id="A0AAV5CEP1"/>
<protein>
    <recommendedName>
        <fullName evidence="4">DUF1618 domain-containing protein</fullName>
    </recommendedName>
</protein>
<comment type="caution">
    <text evidence="2">The sequence shown here is derived from an EMBL/GenBank/DDBJ whole genome shotgun (WGS) entry which is preliminary data.</text>
</comment>
<accession>A0AAV5CEP1</accession>